<dbReference type="EMBL" id="JANBOI010001262">
    <property type="protein sequence ID" value="KAJ1727015.1"/>
    <property type="molecule type" value="Genomic_DNA"/>
</dbReference>
<dbReference type="SUPFAM" id="SSF54495">
    <property type="entry name" value="UBC-like"/>
    <property type="match status" value="1"/>
</dbReference>
<evidence type="ECO:0000313" key="4">
    <source>
        <dbReference type="Proteomes" id="UP001143981"/>
    </source>
</evidence>
<comment type="caution">
    <text evidence="3">The sequence shown here is derived from an EMBL/GenBank/DDBJ whole genome shotgun (WGS) entry which is preliminary data.</text>
</comment>
<feature type="region of interest" description="Disordered" evidence="1">
    <location>
        <begin position="69"/>
        <end position="94"/>
    </location>
</feature>
<evidence type="ECO:0000313" key="3">
    <source>
        <dbReference type="EMBL" id="KAJ1727015.1"/>
    </source>
</evidence>
<sequence length="245" mass="27182">MADERYAEEQASEIEILQSIYPTEFTQHSPTEFSIAIAIEEEDVRPCTLELAIKYTPEYPDELPEFSISVAEDEDEDGQPLAETDAALDGSDIEQLSSKVRETGEESRGIAMVFSMAATLKEACGQLLVDKTNRLKREREARLQREIAAEQAKFVGTPVTRDSFLEWKARFDAEAAGLTASGADSADARTARRVGVKLEDRPTGRQLFEQDRSLAKSDSKFLTEGDVSVDASLFDREQDVSDDGE</sequence>
<dbReference type="Proteomes" id="UP001143981">
    <property type="component" value="Unassembled WGS sequence"/>
</dbReference>
<keyword evidence="4" id="KW-1185">Reference proteome</keyword>
<organism evidence="3 4">
    <name type="scientific">Coemansia biformis</name>
    <dbReference type="NCBI Taxonomy" id="1286918"/>
    <lineage>
        <taxon>Eukaryota</taxon>
        <taxon>Fungi</taxon>
        <taxon>Fungi incertae sedis</taxon>
        <taxon>Zoopagomycota</taxon>
        <taxon>Kickxellomycotina</taxon>
        <taxon>Kickxellomycetes</taxon>
        <taxon>Kickxellales</taxon>
        <taxon>Kickxellaceae</taxon>
        <taxon>Coemansia</taxon>
    </lineage>
</organism>
<evidence type="ECO:0000259" key="2">
    <source>
        <dbReference type="PROSITE" id="PS50908"/>
    </source>
</evidence>
<protein>
    <submittedName>
        <fullName evidence="3">Rwd domain-containing protein</fullName>
    </submittedName>
</protein>
<dbReference type="OrthoDB" id="277175at2759"/>
<dbReference type="InterPro" id="IPR016135">
    <property type="entry name" value="UBQ-conjugating_enzyme/RWD"/>
</dbReference>
<accession>A0A9W8CUB9</accession>
<dbReference type="AlphaFoldDB" id="A0A9W8CUB9"/>
<dbReference type="PANTHER" id="PTHR12292">
    <property type="entry name" value="RWD DOMAIN-CONTAINING PROTEIN"/>
    <property type="match status" value="1"/>
</dbReference>
<gene>
    <name evidence="3" type="primary">GIR2</name>
    <name evidence="3" type="ORF">LPJ61_004816</name>
</gene>
<feature type="compositionally biased region" description="Basic and acidic residues" evidence="1">
    <location>
        <begin position="186"/>
        <end position="212"/>
    </location>
</feature>
<dbReference type="InterPro" id="IPR006575">
    <property type="entry name" value="RWD_dom"/>
</dbReference>
<dbReference type="SMART" id="SM00591">
    <property type="entry name" value="RWD"/>
    <property type="match status" value="1"/>
</dbReference>
<reference evidence="3" key="1">
    <citation type="submission" date="2022-07" db="EMBL/GenBank/DDBJ databases">
        <title>Phylogenomic reconstructions and comparative analyses of Kickxellomycotina fungi.</title>
        <authorList>
            <person name="Reynolds N.K."/>
            <person name="Stajich J.E."/>
            <person name="Barry K."/>
            <person name="Grigoriev I.V."/>
            <person name="Crous P."/>
            <person name="Smith M.E."/>
        </authorList>
    </citation>
    <scope>NUCLEOTIDE SEQUENCE</scope>
    <source>
        <strain evidence="3">BCRC 34381</strain>
    </source>
</reference>
<dbReference type="PROSITE" id="PS50908">
    <property type="entry name" value="RWD"/>
    <property type="match status" value="1"/>
</dbReference>
<name>A0A9W8CUB9_9FUNG</name>
<proteinExistence type="predicted"/>
<dbReference type="Pfam" id="PF05773">
    <property type="entry name" value="RWD"/>
    <property type="match status" value="1"/>
</dbReference>
<evidence type="ECO:0000256" key="1">
    <source>
        <dbReference type="SAM" id="MobiDB-lite"/>
    </source>
</evidence>
<dbReference type="Gene3D" id="3.10.110.10">
    <property type="entry name" value="Ubiquitin Conjugating Enzyme"/>
    <property type="match status" value="1"/>
</dbReference>
<dbReference type="InterPro" id="IPR040213">
    <property type="entry name" value="GIR2-like"/>
</dbReference>
<feature type="region of interest" description="Disordered" evidence="1">
    <location>
        <begin position="179"/>
        <end position="212"/>
    </location>
</feature>
<feature type="domain" description="RWD" evidence="2">
    <location>
        <begin position="12"/>
        <end position="127"/>
    </location>
</feature>